<evidence type="ECO:0000313" key="1">
    <source>
        <dbReference type="EMBL" id="PTQ48760.1"/>
    </source>
</evidence>
<evidence type="ECO:0000313" key="2">
    <source>
        <dbReference type="Proteomes" id="UP000244005"/>
    </source>
</evidence>
<accession>A0A2R6XRL8</accession>
<keyword evidence="2" id="KW-1185">Reference proteome</keyword>
<gene>
    <name evidence="1" type="ORF">MARPO_0004s0048</name>
</gene>
<reference evidence="2" key="1">
    <citation type="journal article" date="2017" name="Cell">
        <title>Insights into land plant evolution garnered from the Marchantia polymorpha genome.</title>
        <authorList>
            <person name="Bowman J.L."/>
            <person name="Kohchi T."/>
            <person name="Yamato K.T."/>
            <person name="Jenkins J."/>
            <person name="Shu S."/>
            <person name="Ishizaki K."/>
            <person name="Yamaoka S."/>
            <person name="Nishihama R."/>
            <person name="Nakamura Y."/>
            <person name="Berger F."/>
            <person name="Adam C."/>
            <person name="Aki S.S."/>
            <person name="Althoff F."/>
            <person name="Araki T."/>
            <person name="Arteaga-Vazquez M.A."/>
            <person name="Balasubrmanian S."/>
            <person name="Barry K."/>
            <person name="Bauer D."/>
            <person name="Boehm C.R."/>
            <person name="Briginshaw L."/>
            <person name="Caballero-Perez J."/>
            <person name="Catarino B."/>
            <person name="Chen F."/>
            <person name="Chiyoda S."/>
            <person name="Chovatia M."/>
            <person name="Davies K.M."/>
            <person name="Delmans M."/>
            <person name="Demura T."/>
            <person name="Dierschke T."/>
            <person name="Dolan L."/>
            <person name="Dorantes-Acosta A.E."/>
            <person name="Eklund D.M."/>
            <person name="Florent S.N."/>
            <person name="Flores-Sandoval E."/>
            <person name="Fujiyama A."/>
            <person name="Fukuzawa H."/>
            <person name="Galik B."/>
            <person name="Grimanelli D."/>
            <person name="Grimwood J."/>
            <person name="Grossniklaus U."/>
            <person name="Hamada T."/>
            <person name="Haseloff J."/>
            <person name="Hetherington A.J."/>
            <person name="Higo A."/>
            <person name="Hirakawa Y."/>
            <person name="Hundley H.N."/>
            <person name="Ikeda Y."/>
            <person name="Inoue K."/>
            <person name="Inoue S.I."/>
            <person name="Ishida S."/>
            <person name="Jia Q."/>
            <person name="Kakita M."/>
            <person name="Kanazawa T."/>
            <person name="Kawai Y."/>
            <person name="Kawashima T."/>
            <person name="Kennedy M."/>
            <person name="Kinose K."/>
            <person name="Kinoshita T."/>
            <person name="Kohara Y."/>
            <person name="Koide E."/>
            <person name="Komatsu K."/>
            <person name="Kopischke S."/>
            <person name="Kubo M."/>
            <person name="Kyozuka J."/>
            <person name="Lagercrantz U."/>
            <person name="Lin S.S."/>
            <person name="Lindquist E."/>
            <person name="Lipzen A.M."/>
            <person name="Lu C.W."/>
            <person name="De Luna E."/>
            <person name="Martienssen R.A."/>
            <person name="Minamino N."/>
            <person name="Mizutani M."/>
            <person name="Mizutani M."/>
            <person name="Mochizuki N."/>
            <person name="Monte I."/>
            <person name="Mosher R."/>
            <person name="Nagasaki H."/>
            <person name="Nakagami H."/>
            <person name="Naramoto S."/>
            <person name="Nishitani K."/>
            <person name="Ohtani M."/>
            <person name="Okamoto T."/>
            <person name="Okumura M."/>
            <person name="Phillips J."/>
            <person name="Pollak B."/>
            <person name="Reinders A."/>
            <person name="Rovekamp M."/>
            <person name="Sano R."/>
            <person name="Sawa S."/>
            <person name="Schmid M.W."/>
            <person name="Shirakawa M."/>
            <person name="Solano R."/>
            <person name="Spunde A."/>
            <person name="Suetsugu N."/>
            <person name="Sugano S."/>
            <person name="Sugiyama A."/>
            <person name="Sun R."/>
            <person name="Suzuki Y."/>
            <person name="Takenaka M."/>
            <person name="Takezawa D."/>
            <person name="Tomogane H."/>
            <person name="Tsuzuki M."/>
            <person name="Ueda T."/>
            <person name="Umeda M."/>
            <person name="Ward J.M."/>
            <person name="Watanabe Y."/>
            <person name="Yazaki K."/>
            <person name="Yokoyama R."/>
            <person name="Yoshitake Y."/>
            <person name="Yotsui I."/>
            <person name="Zachgo S."/>
            <person name="Schmutz J."/>
        </authorList>
    </citation>
    <scope>NUCLEOTIDE SEQUENCE [LARGE SCALE GENOMIC DNA]</scope>
    <source>
        <strain evidence="2">Tak-1</strain>
    </source>
</reference>
<sequence length="148" mass="16977">MGPIVTINEKYEHGEIAKPSTRRRYRGPQPSTSRLRRLQPDVEIRWQQNRFSHFPDAINSPCHLQHFQLNQFGNKQLSLYPSFRFVISPTSAVIFRSGIHSVRSYTGSFVAQLLNSISRLTRAKFLGVKLALLRAQNLVPIFLSSRPS</sequence>
<organism evidence="1 2">
    <name type="scientific">Marchantia polymorpha</name>
    <name type="common">Common liverwort</name>
    <name type="synonym">Marchantia aquatica</name>
    <dbReference type="NCBI Taxonomy" id="3197"/>
    <lineage>
        <taxon>Eukaryota</taxon>
        <taxon>Viridiplantae</taxon>
        <taxon>Streptophyta</taxon>
        <taxon>Embryophyta</taxon>
        <taxon>Marchantiophyta</taxon>
        <taxon>Marchantiopsida</taxon>
        <taxon>Marchantiidae</taxon>
        <taxon>Marchantiales</taxon>
        <taxon>Marchantiaceae</taxon>
        <taxon>Marchantia</taxon>
    </lineage>
</organism>
<dbReference type="Gramene" id="Mp3g16230.1">
    <property type="protein sequence ID" value="Mp3g16230.1.cds1"/>
    <property type="gene ID" value="Mp3g16230"/>
</dbReference>
<dbReference type="AlphaFoldDB" id="A0A2R6XRL8"/>
<protein>
    <submittedName>
        <fullName evidence="1">Uncharacterized protein</fullName>
    </submittedName>
</protein>
<name>A0A2R6XRL8_MARPO</name>
<proteinExistence type="predicted"/>
<dbReference type="EMBL" id="KZ772676">
    <property type="protein sequence ID" value="PTQ48760.1"/>
    <property type="molecule type" value="Genomic_DNA"/>
</dbReference>
<dbReference type="Proteomes" id="UP000244005">
    <property type="component" value="Unassembled WGS sequence"/>
</dbReference>